<evidence type="ECO:0000313" key="1">
    <source>
        <dbReference type="EMBL" id="JAT48497.1"/>
    </source>
</evidence>
<name>A0A1D1Y1H7_9ARAE</name>
<dbReference type="InterPro" id="IPR032675">
    <property type="entry name" value="LRR_dom_sf"/>
</dbReference>
<dbReference type="EMBL" id="GDJX01019439">
    <property type="protein sequence ID" value="JAT48497.1"/>
    <property type="molecule type" value="Transcribed_RNA"/>
</dbReference>
<dbReference type="PANTHER" id="PTHR36766">
    <property type="entry name" value="PLANT BROAD-SPECTRUM MILDEW RESISTANCE PROTEIN RPW8"/>
    <property type="match status" value="1"/>
</dbReference>
<reference evidence="1" key="1">
    <citation type="submission" date="2015-07" db="EMBL/GenBank/DDBJ databases">
        <title>Transcriptome Assembly of Anthurium amnicola.</title>
        <authorList>
            <person name="Suzuki J."/>
        </authorList>
    </citation>
    <scope>NUCLEOTIDE SEQUENCE</scope>
</reference>
<protein>
    <submittedName>
        <fullName evidence="1">Putative disease resistance protein At3g14460</fullName>
    </submittedName>
</protein>
<dbReference type="Gene3D" id="3.80.10.10">
    <property type="entry name" value="Ribonuclease Inhibitor"/>
    <property type="match status" value="2"/>
</dbReference>
<organism evidence="1">
    <name type="scientific">Anthurium amnicola</name>
    <dbReference type="NCBI Taxonomy" id="1678845"/>
    <lineage>
        <taxon>Eukaryota</taxon>
        <taxon>Viridiplantae</taxon>
        <taxon>Streptophyta</taxon>
        <taxon>Embryophyta</taxon>
        <taxon>Tracheophyta</taxon>
        <taxon>Spermatophyta</taxon>
        <taxon>Magnoliopsida</taxon>
        <taxon>Liliopsida</taxon>
        <taxon>Araceae</taxon>
        <taxon>Pothoideae</taxon>
        <taxon>Potheae</taxon>
        <taxon>Anthurium</taxon>
    </lineage>
</organism>
<dbReference type="AlphaFoldDB" id="A0A1D1Y1H7"/>
<accession>A0A1D1Y1H7</accession>
<dbReference type="PANTHER" id="PTHR36766:SF51">
    <property type="entry name" value="DISEASE RESISTANCE RPP13-LIKE PROTEIN 1"/>
    <property type="match status" value="1"/>
</dbReference>
<sequence>HIDNCPPITTFPKGLNSLKSLYIQTCPAITTFPKGDVLCRLISLERLRIRDCKELTSLGGSPALVSLKVLEIDDCPKLFHLIEAVTGSTSSTPLSPPLLCLKSLEIRNSSAQQITMWLRHCPSLQSLDLGRCPRLRCFDDGNEDDTGMELEVALLNLASSLRSLLFSRCENLCSLPSKLKCLSSLEDLSIEDCPQIQCLPEGGLPESLEYLSISECPAALKERCEKEGSPDWTLISHIPSIYIQ</sequence>
<gene>
    <name evidence="1" type="primary">At3g14460_30</name>
    <name evidence="1" type="ORF">g.120793</name>
</gene>
<feature type="non-terminal residue" evidence="1">
    <location>
        <position position="1"/>
    </location>
</feature>
<proteinExistence type="predicted"/>
<dbReference type="SUPFAM" id="SSF52058">
    <property type="entry name" value="L domain-like"/>
    <property type="match status" value="1"/>
</dbReference>